<evidence type="ECO:0000313" key="2">
    <source>
        <dbReference type="Proteomes" id="UP000064920"/>
    </source>
</evidence>
<accession>A0A0P0A3D5</accession>
<dbReference type="Gene3D" id="3.10.180.10">
    <property type="entry name" value="2,3-Dihydroxybiphenyl 1,2-Dioxygenase, domain 1"/>
    <property type="match status" value="1"/>
</dbReference>
<dbReference type="EMBL" id="CP012023">
    <property type="protein sequence ID" value="ALI54891.1"/>
    <property type="molecule type" value="Genomic_DNA"/>
</dbReference>
<evidence type="ECO:0000313" key="1">
    <source>
        <dbReference type="EMBL" id="ALI54891.1"/>
    </source>
</evidence>
<dbReference type="InterPro" id="IPR025870">
    <property type="entry name" value="Glyoxalase-like_dom"/>
</dbReference>
<dbReference type="InterPro" id="IPR029068">
    <property type="entry name" value="Glyas_Bleomycin-R_OHBP_Dase"/>
</dbReference>
<keyword evidence="2" id="KW-1185">Reference proteome</keyword>
<dbReference type="Proteomes" id="UP000064920">
    <property type="component" value="Chromosome"/>
</dbReference>
<dbReference type="AlphaFoldDB" id="A0A0P0A3D5"/>
<gene>
    <name evidence="1" type="ORF">IMCC12053_943</name>
</gene>
<sequence>MHCALDHLVISAGNLETGRDWAQNLLDIAFGARGEHAHMGTHNHLTGMDRGAYLEVIAIDPEAAQPTHPRWFDLDNFSGGPRLSNWVINVDDLDAALAVAPIGVGRVVAFERGVYRWKMAVPESGVLPFDGCFPALIEWQSEHPAPALPNHGLALRRLKLSHPNAEALTTALEPFGEAMENVRIVPARVPSLHAEIGTPSGEIWIT</sequence>
<dbReference type="KEGG" id="cmar:IMCC12053_943"/>
<dbReference type="SUPFAM" id="SSF54593">
    <property type="entry name" value="Glyoxalase/Bleomycin resistance protein/Dihydroxybiphenyl dioxygenase"/>
    <property type="match status" value="1"/>
</dbReference>
<dbReference type="STRING" id="1397108.IMCC12053_943"/>
<organism evidence="1 2">
    <name type="scientific">Celeribacter marinus</name>
    <dbReference type="NCBI Taxonomy" id="1397108"/>
    <lineage>
        <taxon>Bacteria</taxon>
        <taxon>Pseudomonadati</taxon>
        <taxon>Pseudomonadota</taxon>
        <taxon>Alphaproteobacteria</taxon>
        <taxon>Rhodobacterales</taxon>
        <taxon>Roseobacteraceae</taxon>
        <taxon>Celeribacter</taxon>
    </lineage>
</organism>
<reference evidence="1 2" key="1">
    <citation type="submission" date="2015-05" db="EMBL/GenBank/DDBJ databases">
        <authorList>
            <person name="Wang D.B."/>
            <person name="Wang M."/>
        </authorList>
    </citation>
    <scope>NUCLEOTIDE SEQUENCE [LARGE SCALE GENOMIC DNA]</scope>
    <source>
        <strain evidence="1 2">IMCC 12053</strain>
    </source>
</reference>
<name>A0A0P0A3D5_9RHOB</name>
<dbReference type="PATRIC" id="fig|1397108.4.peg.970"/>
<protein>
    <submittedName>
        <fullName evidence="1">Uncharacterized protein</fullName>
    </submittedName>
</protein>
<dbReference type="Pfam" id="PF13468">
    <property type="entry name" value="Glyoxalase_3"/>
    <property type="match status" value="1"/>
</dbReference>
<dbReference type="OrthoDB" id="8451710at2"/>
<dbReference type="RefSeq" id="WP_062216154.1">
    <property type="nucleotide sequence ID" value="NZ_CP012023.1"/>
</dbReference>
<proteinExistence type="predicted"/>